<sequence>MSANPYHYGVVVGINRYPGGYRELKGPVADARAFAVWLTAARQGGLPKENVRLVTTQRPFPKSLGEARPTKELIDDALWESYKALRAKLDAAPEEHRTELRKQSRLYLFVAGHGIMPGGGDAALLDAKAELDRPTNLDLGRYLDWFRRDGLFAEVCIFADCCRGFELLAEPGSPGFGRAGRAPEAVRFLLALATSSGELSFEDVTSDADEWRGHFSYALMQGLNGAAADPETGLVTSDALIAYARRIVTDRTAGLGPGRQQSVPEPVVSGSLTFGQPRRAPAPAPDGGSPPPPGRDPRKVRITFRRRPRGMVELVAPDGTTQRWDPADGPWTVWLYDGTWYLQHAGKAMHTTGFANDGVFTITGEGRDVEV</sequence>
<gene>
    <name evidence="3" type="ORF">BCL57_000187</name>
    <name evidence="4" type="ORF">SAMN04489721_2118</name>
</gene>
<dbReference type="Gene3D" id="3.40.50.1460">
    <property type="match status" value="1"/>
</dbReference>
<feature type="domain" description="Peptidase C14 caspase" evidence="2">
    <location>
        <begin position="10"/>
        <end position="249"/>
    </location>
</feature>
<reference evidence="5" key="1">
    <citation type="submission" date="2016-10" db="EMBL/GenBank/DDBJ databases">
        <authorList>
            <person name="Varghese N."/>
            <person name="Submissions S."/>
        </authorList>
    </citation>
    <scope>NUCLEOTIDE SEQUENCE [LARGE SCALE GENOMIC DNA]</scope>
    <source>
        <strain evidence="5">CPCC 202695</strain>
    </source>
</reference>
<feature type="region of interest" description="Disordered" evidence="1">
    <location>
        <begin position="253"/>
        <end position="299"/>
    </location>
</feature>
<organism evidence="4 5">
    <name type="scientific">Agromyces flavus</name>
    <dbReference type="NCBI Taxonomy" id="589382"/>
    <lineage>
        <taxon>Bacteria</taxon>
        <taxon>Bacillati</taxon>
        <taxon>Actinomycetota</taxon>
        <taxon>Actinomycetes</taxon>
        <taxon>Micrococcales</taxon>
        <taxon>Microbacteriaceae</taxon>
        <taxon>Agromyces</taxon>
    </lineage>
</organism>
<feature type="compositionally biased region" description="Pro residues" evidence="1">
    <location>
        <begin position="280"/>
        <end position="294"/>
    </location>
</feature>
<reference evidence="4" key="2">
    <citation type="submission" date="2016-10" db="EMBL/GenBank/DDBJ databases">
        <authorList>
            <person name="de Groot N.N."/>
        </authorList>
    </citation>
    <scope>NUCLEOTIDE SEQUENCE [LARGE SCALE GENOMIC DNA]</scope>
    <source>
        <strain evidence="4">CPCC 202695</strain>
    </source>
</reference>
<protein>
    <submittedName>
        <fullName evidence="4">Caspase domain-containing protein</fullName>
    </submittedName>
</protein>
<dbReference type="EMBL" id="SODL02000001">
    <property type="protein sequence ID" value="MCP2366045.1"/>
    <property type="molecule type" value="Genomic_DNA"/>
</dbReference>
<dbReference type="GO" id="GO:0004197">
    <property type="term" value="F:cysteine-type endopeptidase activity"/>
    <property type="evidence" value="ECO:0007669"/>
    <property type="project" value="InterPro"/>
</dbReference>
<reference evidence="3" key="3">
    <citation type="submission" date="2022-06" db="EMBL/GenBank/DDBJ databases">
        <title>Genomic Encyclopedia of Type Strains, Phase III (KMG-III): the genomes of soil and plant-associated and newly described type strains.</title>
        <authorList>
            <person name="Whitman W."/>
        </authorList>
    </citation>
    <scope>NUCLEOTIDE SEQUENCE</scope>
    <source>
        <strain evidence="3">CPCC 202695</strain>
    </source>
</reference>
<dbReference type="EMBL" id="LT629755">
    <property type="protein sequence ID" value="SDS90017.1"/>
    <property type="molecule type" value="Genomic_DNA"/>
</dbReference>
<name>A0A1H1VYS2_9MICO</name>
<dbReference type="Pfam" id="PF00656">
    <property type="entry name" value="Peptidase_C14"/>
    <property type="match status" value="1"/>
</dbReference>
<evidence type="ECO:0000313" key="4">
    <source>
        <dbReference type="EMBL" id="SDS90017.1"/>
    </source>
</evidence>
<accession>A0A1H1VYS2</accession>
<dbReference type="AlphaFoldDB" id="A0A1H1VYS2"/>
<keyword evidence="6" id="KW-1185">Reference proteome</keyword>
<dbReference type="Proteomes" id="UP000199482">
    <property type="component" value="Chromosome I"/>
</dbReference>
<dbReference type="Proteomes" id="UP000893823">
    <property type="component" value="Unassembled WGS sequence"/>
</dbReference>
<evidence type="ECO:0000313" key="5">
    <source>
        <dbReference type="Proteomes" id="UP000199482"/>
    </source>
</evidence>
<dbReference type="InterPro" id="IPR011600">
    <property type="entry name" value="Pept_C14_caspase"/>
</dbReference>
<evidence type="ECO:0000313" key="3">
    <source>
        <dbReference type="EMBL" id="MCP2366045.1"/>
    </source>
</evidence>
<dbReference type="GO" id="GO:0006508">
    <property type="term" value="P:proteolysis"/>
    <property type="evidence" value="ECO:0007669"/>
    <property type="project" value="InterPro"/>
</dbReference>
<evidence type="ECO:0000259" key="2">
    <source>
        <dbReference type="Pfam" id="PF00656"/>
    </source>
</evidence>
<dbReference type="STRING" id="589382.SAMN04489721_2118"/>
<dbReference type="OrthoDB" id="8447555at2"/>
<evidence type="ECO:0000256" key="1">
    <source>
        <dbReference type="SAM" id="MobiDB-lite"/>
    </source>
</evidence>
<dbReference type="RefSeq" id="WP_092671970.1">
    <property type="nucleotide sequence ID" value="NZ_BMDN01000001.1"/>
</dbReference>
<evidence type="ECO:0000313" key="6">
    <source>
        <dbReference type="Proteomes" id="UP000893823"/>
    </source>
</evidence>
<proteinExistence type="predicted"/>